<accession>A0A857DFH2</accession>
<reference evidence="1 2" key="1">
    <citation type="submission" date="2019-12" db="EMBL/GenBank/DDBJ databases">
        <title>Sequence classification of anaerobic respiratory reductive dehalogenases: First we see many, then we see few.</title>
        <authorList>
            <person name="Molenda O."/>
            <person name="Puentes Jacome L.A."/>
            <person name="Cao X."/>
            <person name="Nesbo C.L."/>
            <person name="Tang S."/>
            <person name="Morson N."/>
            <person name="Patron J."/>
            <person name="Lomheim L."/>
            <person name="Wishart D.S."/>
            <person name="Edwards E.A."/>
        </authorList>
    </citation>
    <scope>NUCLEOTIDE SEQUENCE [LARGE SCALE GENOMIC DNA]</scope>
    <source>
        <strain evidence="1 2">12DCA</strain>
    </source>
</reference>
<dbReference type="NCBIfam" id="NF047593">
    <property type="entry name" value="IS66_ISAeme5_TnpA"/>
    <property type="match status" value="1"/>
</dbReference>
<protein>
    <recommendedName>
        <fullName evidence="3">Transposase</fullName>
    </recommendedName>
</protein>
<evidence type="ECO:0008006" key="3">
    <source>
        <dbReference type="Google" id="ProtNLM"/>
    </source>
</evidence>
<gene>
    <name evidence="1" type="ORF">GQ588_04915</name>
</gene>
<evidence type="ECO:0000313" key="1">
    <source>
        <dbReference type="EMBL" id="QHA00034.1"/>
    </source>
</evidence>
<dbReference type="AlphaFoldDB" id="A0A857DFH2"/>
<proteinExistence type="predicted"/>
<evidence type="ECO:0000313" key="2">
    <source>
        <dbReference type="Proteomes" id="UP000430508"/>
    </source>
</evidence>
<name>A0A857DFH2_9FIRM</name>
<organism evidence="1 2">
    <name type="scientific">Dehalobacter restrictus</name>
    <dbReference type="NCBI Taxonomy" id="55583"/>
    <lineage>
        <taxon>Bacteria</taxon>
        <taxon>Bacillati</taxon>
        <taxon>Bacillota</taxon>
        <taxon>Clostridia</taxon>
        <taxon>Eubacteriales</taxon>
        <taxon>Desulfitobacteriaceae</taxon>
        <taxon>Dehalobacter</taxon>
    </lineage>
</organism>
<sequence length="110" mass="12510">MEQSLQVLSAKQRMAEWSERISSCRNSGISVKQWCQEQGIPEKTYYYWQRRVFQALTAQQEPYFARVPVERQNSSQDVAVTVRIGNAQADIYTGADAGTIEAVCRALKTC</sequence>
<dbReference type="Proteomes" id="UP000430508">
    <property type="component" value="Chromosome"/>
</dbReference>
<dbReference type="RefSeq" id="WP_019225440.1">
    <property type="nucleotide sequence ID" value="NZ_CP046996.1"/>
</dbReference>
<dbReference type="EMBL" id="CP046996">
    <property type="protein sequence ID" value="QHA00034.1"/>
    <property type="molecule type" value="Genomic_DNA"/>
</dbReference>